<dbReference type="EMBL" id="JACAGB010000002">
    <property type="protein sequence ID" value="KAF6382677.1"/>
    <property type="molecule type" value="Genomic_DNA"/>
</dbReference>
<evidence type="ECO:0000313" key="2">
    <source>
        <dbReference type="EMBL" id="KAF6382677.1"/>
    </source>
</evidence>
<evidence type="ECO:0000313" key="3">
    <source>
        <dbReference type="Proteomes" id="UP000558488"/>
    </source>
</evidence>
<dbReference type="AlphaFoldDB" id="A0A7J8A7X4"/>
<sequence>MLQASILSNKRVICKLTITPTHKMAAPMWTQMAATRWPAGEGSWQESGQQGRVVVSDQASMGGQLGRTRPTEEGSWGQSSLQGRAVGGDPGLQGKADGGVTRQAGEQLGINQAGRGVVRG</sequence>
<dbReference type="Proteomes" id="UP000558488">
    <property type="component" value="Unassembled WGS sequence"/>
</dbReference>
<reference evidence="2 3" key="1">
    <citation type="journal article" date="2020" name="Nature">
        <title>Six reference-quality genomes reveal evolution of bat adaptations.</title>
        <authorList>
            <person name="Jebb D."/>
            <person name="Huang Z."/>
            <person name="Pippel M."/>
            <person name="Hughes G.M."/>
            <person name="Lavrichenko K."/>
            <person name="Devanna P."/>
            <person name="Winkler S."/>
            <person name="Jermiin L.S."/>
            <person name="Skirmuntt E.C."/>
            <person name="Katzourakis A."/>
            <person name="Burkitt-Gray L."/>
            <person name="Ray D.A."/>
            <person name="Sullivan K.A.M."/>
            <person name="Roscito J.G."/>
            <person name="Kirilenko B.M."/>
            <person name="Davalos L.M."/>
            <person name="Corthals A.P."/>
            <person name="Power M.L."/>
            <person name="Jones G."/>
            <person name="Ransome R.D."/>
            <person name="Dechmann D.K.N."/>
            <person name="Locatelli A.G."/>
            <person name="Puechmaille S.J."/>
            <person name="Fedrigo O."/>
            <person name="Jarvis E.D."/>
            <person name="Hiller M."/>
            <person name="Vernes S.C."/>
            <person name="Myers E.W."/>
            <person name="Teeling E.C."/>
        </authorList>
    </citation>
    <scope>NUCLEOTIDE SEQUENCE [LARGE SCALE GENOMIC DNA]</scope>
    <source>
        <strain evidence="2">MPipKuh1</strain>
        <tissue evidence="2">Flight muscle</tissue>
    </source>
</reference>
<comment type="caution">
    <text evidence="2">The sequence shown here is derived from an EMBL/GenBank/DDBJ whole genome shotgun (WGS) entry which is preliminary data.</text>
</comment>
<gene>
    <name evidence="2" type="ORF">mPipKuh1_009021</name>
</gene>
<organism evidence="2 3">
    <name type="scientific">Pipistrellus kuhlii</name>
    <name type="common">Kuhl's pipistrelle</name>
    <dbReference type="NCBI Taxonomy" id="59472"/>
    <lineage>
        <taxon>Eukaryota</taxon>
        <taxon>Metazoa</taxon>
        <taxon>Chordata</taxon>
        <taxon>Craniata</taxon>
        <taxon>Vertebrata</taxon>
        <taxon>Euteleostomi</taxon>
        <taxon>Mammalia</taxon>
        <taxon>Eutheria</taxon>
        <taxon>Laurasiatheria</taxon>
        <taxon>Chiroptera</taxon>
        <taxon>Yangochiroptera</taxon>
        <taxon>Vespertilionidae</taxon>
        <taxon>Pipistrellus</taxon>
    </lineage>
</organism>
<protein>
    <submittedName>
        <fullName evidence="2">Uncharacterized protein</fullName>
    </submittedName>
</protein>
<name>A0A7J8A7X4_PIPKU</name>
<feature type="region of interest" description="Disordered" evidence="1">
    <location>
        <begin position="39"/>
        <end position="120"/>
    </location>
</feature>
<feature type="compositionally biased region" description="Low complexity" evidence="1">
    <location>
        <begin position="40"/>
        <end position="51"/>
    </location>
</feature>
<accession>A0A7J8A7X4</accession>
<evidence type="ECO:0000256" key="1">
    <source>
        <dbReference type="SAM" id="MobiDB-lite"/>
    </source>
</evidence>
<keyword evidence="3" id="KW-1185">Reference proteome</keyword>
<proteinExistence type="predicted"/>